<dbReference type="PANTHER" id="PTHR38471">
    <property type="entry name" value="FOUR HELIX BUNDLE PROTEIN"/>
    <property type="match status" value="1"/>
</dbReference>
<proteinExistence type="predicted"/>
<gene>
    <name evidence="1" type="ORF">CLOSAC_37300</name>
</gene>
<reference evidence="1 2" key="1">
    <citation type="submission" date="2016-05" db="EMBL/GenBank/DDBJ databases">
        <title>Microbial solvent formation.</title>
        <authorList>
            <person name="Poehlein A."/>
            <person name="Montoya Solano J.D."/>
            <person name="Flitsch S."/>
            <person name="Krabben P."/>
            <person name="Duerre P."/>
            <person name="Daniel R."/>
        </authorList>
    </citation>
    <scope>NUCLEOTIDE SEQUENCE [LARGE SCALE GENOMIC DNA]</scope>
    <source>
        <strain evidence="1 2">L1-8</strain>
    </source>
</reference>
<name>A0A1S8MZ39_CLOSA</name>
<dbReference type="Gene3D" id="1.20.1440.60">
    <property type="entry name" value="23S rRNA-intervening sequence"/>
    <property type="match status" value="1"/>
</dbReference>
<dbReference type="Proteomes" id="UP000191154">
    <property type="component" value="Unassembled WGS sequence"/>
</dbReference>
<evidence type="ECO:0008006" key="3">
    <source>
        <dbReference type="Google" id="ProtNLM"/>
    </source>
</evidence>
<evidence type="ECO:0000313" key="1">
    <source>
        <dbReference type="EMBL" id="OOM09449.1"/>
    </source>
</evidence>
<dbReference type="EMBL" id="LZYZ01000007">
    <property type="protein sequence ID" value="OOM09449.1"/>
    <property type="molecule type" value="Genomic_DNA"/>
</dbReference>
<protein>
    <recommendedName>
        <fullName evidence="3">Four helix bundle protein</fullName>
    </recommendedName>
</protein>
<organism evidence="1 2">
    <name type="scientific">Clostridium saccharobutylicum</name>
    <dbReference type="NCBI Taxonomy" id="169679"/>
    <lineage>
        <taxon>Bacteria</taxon>
        <taxon>Bacillati</taxon>
        <taxon>Bacillota</taxon>
        <taxon>Clostridia</taxon>
        <taxon>Eubacteriales</taxon>
        <taxon>Clostridiaceae</taxon>
        <taxon>Clostridium</taxon>
    </lineage>
</organism>
<dbReference type="RefSeq" id="WP_077866755.1">
    <property type="nucleotide sequence ID" value="NZ_LZYZ01000007.1"/>
</dbReference>
<dbReference type="AlphaFoldDB" id="A0A1S8MZ39"/>
<dbReference type="SUPFAM" id="SSF158446">
    <property type="entry name" value="IVS-encoded protein-like"/>
    <property type="match status" value="1"/>
</dbReference>
<evidence type="ECO:0000313" key="2">
    <source>
        <dbReference type="Proteomes" id="UP000191154"/>
    </source>
</evidence>
<accession>A0A1S8MZ39</accession>
<dbReference type="Pfam" id="PF05635">
    <property type="entry name" value="23S_rRNA_IVP"/>
    <property type="match status" value="1"/>
</dbReference>
<dbReference type="PANTHER" id="PTHR38471:SF2">
    <property type="entry name" value="FOUR HELIX BUNDLE PROTEIN"/>
    <property type="match status" value="1"/>
</dbReference>
<comment type="caution">
    <text evidence="1">The sequence shown here is derived from an EMBL/GenBank/DDBJ whole genome shotgun (WGS) entry which is preliminary data.</text>
</comment>
<dbReference type="NCBIfam" id="TIGR02436">
    <property type="entry name" value="four helix bundle protein"/>
    <property type="match status" value="1"/>
</dbReference>
<dbReference type="InterPro" id="IPR012657">
    <property type="entry name" value="23S_rRNA-intervening_sequence"/>
</dbReference>
<sequence>MIKQINTEDKNYLESIKAEDIVIKDFRKLRAYQLSLELIKKIIVIANKLPKYETYVLKDQIIRASYGVSAQIAEGNGGLYTKREIQFCSTATASLCEVQAWLDICLLNNYITSEEQIQIEKIAIEIKSLLVTYVRGLLQ</sequence>
<dbReference type="InterPro" id="IPR036583">
    <property type="entry name" value="23S_rRNA_IVS_sf"/>
</dbReference>